<organism evidence="1 2">
    <name type="scientific">Chitinophaga agri</name>
    <dbReference type="NCBI Taxonomy" id="2703787"/>
    <lineage>
        <taxon>Bacteria</taxon>
        <taxon>Pseudomonadati</taxon>
        <taxon>Bacteroidota</taxon>
        <taxon>Chitinophagia</taxon>
        <taxon>Chitinophagales</taxon>
        <taxon>Chitinophagaceae</taxon>
        <taxon>Chitinophaga</taxon>
    </lineage>
</organism>
<accession>A0A6B9ZGM5</accession>
<name>A0A6B9ZGM5_9BACT</name>
<gene>
    <name evidence="1" type="ORF">GWR21_11830</name>
</gene>
<dbReference type="RefSeq" id="WP_162331957.1">
    <property type="nucleotide sequence ID" value="NZ_CP048113.1"/>
</dbReference>
<reference evidence="1 2" key="1">
    <citation type="submission" date="2020-01" db="EMBL/GenBank/DDBJ databases">
        <title>Complete genome sequence of Chitinophaga sp. H33E-04 isolated from quinoa roots.</title>
        <authorList>
            <person name="Weon H.-Y."/>
            <person name="Lee S.A."/>
        </authorList>
    </citation>
    <scope>NUCLEOTIDE SEQUENCE [LARGE SCALE GENOMIC DNA]</scope>
    <source>
        <strain evidence="1 2">H33E-04</strain>
    </source>
</reference>
<proteinExistence type="predicted"/>
<dbReference type="AlphaFoldDB" id="A0A6B9ZGM5"/>
<dbReference type="KEGG" id="chih:GWR21_11830"/>
<dbReference type="PROSITE" id="PS51257">
    <property type="entry name" value="PROKAR_LIPOPROTEIN"/>
    <property type="match status" value="1"/>
</dbReference>
<dbReference type="Proteomes" id="UP000476411">
    <property type="component" value="Chromosome"/>
</dbReference>
<dbReference type="EMBL" id="CP048113">
    <property type="protein sequence ID" value="QHS60265.1"/>
    <property type="molecule type" value="Genomic_DNA"/>
</dbReference>
<sequence length="103" mass="11174">MKRIITICALIAMLSCSKENGRSFKGMIAATDHCCSSMEGGKLYKINIIGTDSTITTVLPADYHPGEAIAFNIHRTDTPPAIMCLAICTMPQIVKLSDVTRIE</sequence>
<protein>
    <submittedName>
        <fullName evidence="1">Uncharacterized protein</fullName>
    </submittedName>
</protein>
<keyword evidence="2" id="KW-1185">Reference proteome</keyword>
<evidence type="ECO:0000313" key="2">
    <source>
        <dbReference type="Proteomes" id="UP000476411"/>
    </source>
</evidence>
<evidence type="ECO:0000313" key="1">
    <source>
        <dbReference type="EMBL" id="QHS60265.1"/>
    </source>
</evidence>